<gene>
    <name evidence="2" type="ORF">BLA60_02015</name>
</gene>
<dbReference type="RefSeq" id="WP_075130925.1">
    <property type="nucleotide sequence ID" value="NZ_MSIF01000001.1"/>
</dbReference>
<dbReference type="InterPro" id="IPR036736">
    <property type="entry name" value="ACP-like_sf"/>
</dbReference>
<evidence type="ECO:0000259" key="1">
    <source>
        <dbReference type="PROSITE" id="PS50075"/>
    </source>
</evidence>
<evidence type="ECO:0000313" key="2">
    <source>
        <dbReference type="EMBL" id="OLF13977.1"/>
    </source>
</evidence>
<proteinExistence type="predicted"/>
<reference evidence="2 3" key="1">
    <citation type="submission" date="2016-12" db="EMBL/GenBank/DDBJ databases">
        <title>The draft genome sequence of Actinophytocola xinjiangensis.</title>
        <authorList>
            <person name="Wang W."/>
            <person name="Yuan L."/>
        </authorList>
    </citation>
    <scope>NUCLEOTIDE SEQUENCE [LARGE SCALE GENOMIC DNA]</scope>
    <source>
        <strain evidence="2 3">CGMCC 4.4663</strain>
    </source>
</reference>
<dbReference type="EMBL" id="MSIF01000001">
    <property type="protein sequence ID" value="OLF13977.1"/>
    <property type="molecule type" value="Genomic_DNA"/>
</dbReference>
<organism evidence="2 3">
    <name type="scientific">Actinophytocola xinjiangensis</name>
    <dbReference type="NCBI Taxonomy" id="485602"/>
    <lineage>
        <taxon>Bacteria</taxon>
        <taxon>Bacillati</taxon>
        <taxon>Actinomycetota</taxon>
        <taxon>Actinomycetes</taxon>
        <taxon>Pseudonocardiales</taxon>
        <taxon>Pseudonocardiaceae</taxon>
    </lineage>
</organism>
<dbReference type="Gene3D" id="1.10.1200.10">
    <property type="entry name" value="ACP-like"/>
    <property type="match status" value="1"/>
</dbReference>
<keyword evidence="3" id="KW-1185">Reference proteome</keyword>
<accession>A0A7Z0WSD0</accession>
<name>A0A7Z0WSD0_9PSEU</name>
<dbReference type="Proteomes" id="UP000185696">
    <property type="component" value="Unassembled WGS sequence"/>
</dbReference>
<sequence length="82" mass="8941">MTEWPAEFDKLLRTYLPLLSDGSPLTASTSLPDLGLDSMSTVGLLLDVEELYGVRIPDDQLRAETFASAAALWSVVANLRTD</sequence>
<protein>
    <submittedName>
        <fullName evidence="2">Phosphopantetheine-binding protein</fullName>
    </submittedName>
</protein>
<comment type="caution">
    <text evidence="2">The sequence shown here is derived from an EMBL/GenBank/DDBJ whole genome shotgun (WGS) entry which is preliminary data.</text>
</comment>
<dbReference type="PROSITE" id="PS50075">
    <property type="entry name" value="CARRIER"/>
    <property type="match status" value="1"/>
</dbReference>
<dbReference type="AlphaFoldDB" id="A0A7Z0WSD0"/>
<dbReference type="InterPro" id="IPR009081">
    <property type="entry name" value="PP-bd_ACP"/>
</dbReference>
<dbReference type="SUPFAM" id="SSF47336">
    <property type="entry name" value="ACP-like"/>
    <property type="match status" value="1"/>
</dbReference>
<dbReference type="Pfam" id="PF00550">
    <property type="entry name" value="PP-binding"/>
    <property type="match status" value="1"/>
</dbReference>
<evidence type="ECO:0000313" key="3">
    <source>
        <dbReference type="Proteomes" id="UP000185696"/>
    </source>
</evidence>
<feature type="domain" description="Carrier" evidence="1">
    <location>
        <begin position="2"/>
        <end position="80"/>
    </location>
</feature>